<feature type="domain" description="RNA polymerase sigma-70 region 2" evidence="6">
    <location>
        <begin position="26"/>
        <end position="93"/>
    </location>
</feature>
<dbReference type="EMBL" id="SODV01000002">
    <property type="protein sequence ID" value="TDW96409.1"/>
    <property type="molecule type" value="Genomic_DNA"/>
</dbReference>
<dbReference type="InterPro" id="IPR039425">
    <property type="entry name" value="RNA_pol_sigma-70-like"/>
</dbReference>
<reference evidence="8 9" key="1">
    <citation type="submission" date="2019-03" db="EMBL/GenBank/DDBJ databases">
        <title>Genomic Encyclopedia of Type Strains, Phase IV (KMG-IV): sequencing the most valuable type-strain genomes for metagenomic binning, comparative biology and taxonomic classification.</title>
        <authorList>
            <person name="Goeker M."/>
        </authorList>
    </citation>
    <scope>NUCLEOTIDE SEQUENCE [LARGE SCALE GENOMIC DNA]</scope>
    <source>
        <strain evidence="8 9">DSM 100059</strain>
    </source>
</reference>
<dbReference type="Gene3D" id="1.10.1740.10">
    <property type="match status" value="1"/>
</dbReference>
<dbReference type="PANTHER" id="PTHR43133">
    <property type="entry name" value="RNA POLYMERASE ECF-TYPE SIGMA FACTO"/>
    <property type="match status" value="1"/>
</dbReference>
<dbReference type="NCBIfam" id="TIGR02937">
    <property type="entry name" value="sigma70-ECF"/>
    <property type="match status" value="1"/>
</dbReference>
<evidence type="ECO:0000256" key="3">
    <source>
        <dbReference type="ARBA" id="ARBA00023082"/>
    </source>
</evidence>
<dbReference type="Proteomes" id="UP000294498">
    <property type="component" value="Unassembled WGS sequence"/>
</dbReference>
<comment type="caution">
    <text evidence="8">The sequence shown here is derived from an EMBL/GenBank/DDBJ whole genome shotgun (WGS) entry which is preliminary data.</text>
</comment>
<dbReference type="AlphaFoldDB" id="A0A4R8DFN5"/>
<dbReference type="InterPro" id="IPR036388">
    <property type="entry name" value="WH-like_DNA-bd_sf"/>
</dbReference>
<evidence type="ECO:0000313" key="9">
    <source>
        <dbReference type="Proteomes" id="UP000294498"/>
    </source>
</evidence>
<dbReference type="InterPro" id="IPR013249">
    <property type="entry name" value="RNA_pol_sigma70_r4_t2"/>
</dbReference>
<keyword evidence="5" id="KW-0804">Transcription</keyword>
<organism evidence="8 9">
    <name type="scientific">Dinghuibacter silviterrae</name>
    <dbReference type="NCBI Taxonomy" id="1539049"/>
    <lineage>
        <taxon>Bacteria</taxon>
        <taxon>Pseudomonadati</taxon>
        <taxon>Bacteroidota</taxon>
        <taxon>Chitinophagia</taxon>
        <taxon>Chitinophagales</taxon>
        <taxon>Chitinophagaceae</taxon>
        <taxon>Dinghuibacter</taxon>
    </lineage>
</organism>
<dbReference type="InterPro" id="IPR014284">
    <property type="entry name" value="RNA_pol_sigma-70_dom"/>
</dbReference>
<dbReference type="CDD" id="cd06171">
    <property type="entry name" value="Sigma70_r4"/>
    <property type="match status" value="1"/>
</dbReference>
<dbReference type="RefSeq" id="WP_133996798.1">
    <property type="nucleotide sequence ID" value="NZ_SODV01000002.1"/>
</dbReference>
<dbReference type="InterPro" id="IPR007627">
    <property type="entry name" value="RNA_pol_sigma70_r2"/>
</dbReference>
<keyword evidence="2" id="KW-0805">Transcription regulation</keyword>
<sequence length="180" mass="21735">MLPVELSDEKIMLRVKEGHLSELTELFDRYHLKLFNFFWKLTFDKPASEDLTQTLFYRVMKYRLTFNVEQGSFKSWVYRMARNIHVDFCNEQAKRPDRYKHAEEHLERLADGGERYNEDHLVQLDAALLKLDPEQRELIVMSRYQGLKYDEISQIKDISVPAIKVRIHRAIKELRQYYFT</sequence>
<dbReference type="Pfam" id="PF04542">
    <property type="entry name" value="Sigma70_r2"/>
    <property type="match status" value="1"/>
</dbReference>
<keyword evidence="9" id="KW-1185">Reference proteome</keyword>
<keyword evidence="3" id="KW-0731">Sigma factor</keyword>
<feature type="domain" description="RNA polymerase sigma factor 70 region 4 type 2" evidence="7">
    <location>
        <begin position="122"/>
        <end position="174"/>
    </location>
</feature>
<dbReference type="Gene3D" id="1.10.10.10">
    <property type="entry name" value="Winged helix-like DNA-binding domain superfamily/Winged helix DNA-binding domain"/>
    <property type="match status" value="1"/>
</dbReference>
<evidence type="ECO:0000313" key="8">
    <source>
        <dbReference type="EMBL" id="TDW96409.1"/>
    </source>
</evidence>
<evidence type="ECO:0000259" key="7">
    <source>
        <dbReference type="Pfam" id="PF08281"/>
    </source>
</evidence>
<dbReference type="SUPFAM" id="SSF88946">
    <property type="entry name" value="Sigma2 domain of RNA polymerase sigma factors"/>
    <property type="match status" value="1"/>
</dbReference>
<dbReference type="OrthoDB" id="9798255at2"/>
<dbReference type="GO" id="GO:0016987">
    <property type="term" value="F:sigma factor activity"/>
    <property type="evidence" value="ECO:0007669"/>
    <property type="project" value="UniProtKB-KW"/>
</dbReference>
<dbReference type="GO" id="GO:0006352">
    <property type="term" value="P:DNA-templated transcription initiation"/>
    <property type="evidence" value="ECO:0007669"/>
    <property type="project" value="InterPro"/>
</dbReference>
<dbReference type="Pfam" id="PF08281">
    <property type="entry name" value="Sigma70_r4_2"/>
    <property type="match status" value="1"/>
</dbReference>
<comment type="similarity">
    <text evidence="1">Belongs to the sigma-70 factor family. ECF subfamily.</text>
</comment>
<evidence type="ECO:0000259" key="6">
    <source>
        <dbReference type="Pfam" id="PF04542"/>
    </source>
</evidence>
<keyword evidence="4" id="KW-0238">DNA-binding</keyword>
<accession>A0A4R8DFN5</accession>
<name>A0A4R8DFN5_9BACT</name>
<dbReference type="PANTHER" id="PTHR43133:SF8">
    <property type="entry name" value="RNA POLYMERASE SIGMA FACTOR HI_1459-RELATED"/>
    <property type="match status" value="1"/>
</dbReference>
<dbReference type="GO" id="GO:0003677">
    <property type="term" value="F:DNA binding"/>
    <property type="evidence" value="ECO:0007669"/>
    <property type="project" value="UniProtKB-KW"/>
</dbReference>
<dbReference type="InterPro" id="IPR013324">
    <property type="entry name" value="RNA_pol_sigma_r3/r4-like"/>
</dbReference>
<dbReference type="InterPro" id="IPR013325">
    <property type="entry name" value="RNA_pol_sigma_r2"/>
</dbReference>
<evidence type="ECO:0000256" key="1">
    <source>
        <dbReference type="ARBA" id="ARBA00010641"/>
    </source>
</evidence>
<gene>
    <name evidence="8" type="ORF">EDB95_4239</name>
</gene>
<protein>
    <submittedName>
        <fullName evidence="8">RNA polymerase sigma-70 factor (ECF subfamily)</fullName>
    </submittedName>
</protein>
<evidence type="ECO:0000256" key="4">
    <source>
        <dbReference type="ARBA" id="ARBA00023125"/>
    </source>
</evidence>
<evidence type="ECO:0000256" key="2">
    <source>
        <dbReference type="ARBA" id="ARBA00023015"/>
    </source>
</evidence>
<proteinExistence type="inferred from homology"/>
<evidence type="ECO:0000256" key="5">
    <source>
        <dbReference type="ARBA" id="ARBA00023163"/>
    </source>
</evidence>
<dbReference type="SUPFAM" id="SSF88659">
    <property type="entry name" value="Sigma3 and sigma4 domains of RNA polymerase sigma factors"/>
    <property type="match status" value="1"/>
</dbReference>